<dbReference type="PROSITE" id="PS00704">
    <property type="entry name" value="PROK_CO2_ANHYDRASE_1"/>
    <property type="match status" value="1"/>
</dbReference>
<dbReference type="PANTHER" id="PTHR11002:SF76">
    <property type="entry name" value="CARBONIC ANHYDRASE"/>
    <property type="match status" value="1"/>
</dbReference>
<dbReference type="InterPro" id="IPR001765">
    <property type="entry name" value="Carbonic_anhydrase"/>
</dbReference>
<dbReference type="PANTHER" id="PTHR11002">
    <property type="entry name" value="CARBONIC ANHYDRASE"/>
    <property type="match status" value="1"/>
</dbReference>
<dbReference type="Proteomes" id="UP001431217">
    <property type="component" value="Unassembled WGS sequence"/>
</dbReference>
<organism evidence="8 9">
    <name type="scientific">Luteimonas galliterrae</name>
    <dbReference type="NCBI Taxonomy" id="2940486"/>
    <lineage>
        <taxon>Bacteria</taxon>
        <taxon>Pseudomonadati</taxon>
        <taxon>Pseudomonadota</taxon>
        <taxon>Gammaproteobacteria</taxon>
        <taxon>Lysobacterales</taxon>
        <taxon>Lysobacteraceae</taxon>
        <taxon>Luteimonas</taxon>
    </lineage>
</organism>
<dbReference type="NCBIfam" id="NF007756">
    <property type="entry name" value="PRK10437.1"/>
    <property type="match status" value="1"/>
</dbReference>
<evidence type="ECO:0000313" key="8">
    <source>
        <dbReference type="EMBL" id="MCL1633740.1"/>
    </source>
</evidence>
<proteinExistence type="inferred from homology"/>
<comment type="cofactor">
    <cofactor evidence="1">
        <name>Zn(2+)</name>
        <dbReference type="ChEBI" id="CHEBI:29105"/>
    </cofactor>
</comment>
<name>A0ABT0MFU7_9GAMM</name>
<keyword evidence="4" id="KW-0479">Metal-binding</keyword>
<sequence>MTALDELLRNNREWAERVVREDPGFFDRLSKQQTPKYLWIGCSDSRVPANQILGLDPGEVFVHRNVANLVVHTDLNCLSAIQFAVDLLKVEHILIVGHYGCSGVHATLTGTRVGLADNWLRHVGDVMQKHEGLLEEAGPERSRHERLCELNVIEQVLNVCQTTIVQDAWARGQQVAVHGWVYSLENGRVRQLSIDVAAADEVTAAYRTAIDSISLMD</sequence>
<dbReference type="EC" id="4.2.1.1" evidence="3"/>
<dbReference type="Gene3D" id="3.40.1050.10">
    <property type="entry name" value="Carbonic anhydrase"/>
    <property type="match status" value="1"/>
</dbReference>
<reference evidence="8 9" key="1">
    <citation type="submission" date="2022-05" db="EMBL/GenBank/DDBJ databases">
        <title>Luteimonas sp. SX5, whole genome shotgun sequencing project.</title>
        <authorList>
            <person name="Zhao G."/>
            <person name="Shen L."/>
        </authorList>
    </citation>
    <scope>NUCLEOTIDE SEQUENCE [LARGE SCALE GENOMIC DNA]</scope>
    <source>
        <strain evidence="8 9">SX5</strain>
    </source>
</reference>
<dbReference type="CDD" id="cd00883">
    <property type="entry name" value="beta_CA_cladeA"/>
    <property type="match status" value="1"/>
</dbReference>
<dbReference type="InterPro" id="IPR015892">
    <property type="entry name" value="Carbonic_anhydrase_CS"/>
</dbReference>
<evidence type="ECO:0000256" key="4">
    <source>
        <dbReference type="ARBA" id="ARBA00022723"/>
    </source>
</evidence>
<evidence type="ECO:0000256" key="2">
    <source>
        <dbReference type="ARBA" id="ARBA00006217"/>
    </source>
</evidence>
<evidence type="ECO:0000256" key="6">
    <source>
        <dbReference type="ARBA" id="ARBA00023239"/>
    </source>
</evidence>
<evidence type="ECO:0000256" key="7">
    <source>
        <dbReference type="ARBA" id="ARBA00048348"/>
    </source>
</evidence>
<dbReference type="EMBL" id="JAMBEP010000001">
    <property type="protein sequence ID" value="MCL1633740.1"/>
    <property type="molecule type" value="Genomic_DNA"/>
</dbReference>
<evidence type="ECO:0000256" key="5">
    <source>
        <dbReference type="ARBA" id="ARBA00022833"/>
    </source>
</evidence>
<comment type="catalytic activity">
    <reaction evidence="7">
        <text>hydrogencarbonate + H(+) = CO2 + H2O</text>
        <dbReference type="Rhea" id="RHEA:10748"/>
        <dbReference type="ChEBI" id="CHEBI:15377"/>
        <dbReference type="ChEBI" id="CHEBI:15378"/>
        <dbReference type="ChEBI" id="CHEBI:16526"/>
        <dbReference type="ChEBI" id="CHEBI:17544"/>
        <dbReference type="EC" id="4.2.1.1"/>
    </reaction>
</comment>
<evidence type="ECO:0000256" key="3">
    <source>
        <dbReference type="ARBA" id="ARBA00012925"/>
    </source>
</evidence>
<comment type="caution">
    <text evidence="8">The sequence shown here is derived from an EMBL/GenBank/DDBJ whole genome shotgun (WGS) entry which is preliminary data.</text>
</comment>
<evidence type="ECO:0000313" key="9">
    <source>
        <dbReference type="Proteomes" id="UP001431217"/>
    </source>
</evidence>
<dbReference type="RefSeq" id="WP_249471306.1">
    <property type="nucleotide sequence ID" value="NZ_JAMBEP010000001.1"/>
</dbReference>
<keyword evidence="5" id="KW-0862">Zinc</keyword>
<protein>
    <recommendedName>
        <fullName evidence="3">carbonic anhydrase</fullName>
        <ecNumber evidence="3">4.2.1.1</ecNumber>
    </recommendedName>
</protein>
<dbReference type="SMART" id="SM00947">
    <property type="entry name" value="Pro_CA"/>
    <property type="match status" value="1"/>
</dbReference>
<accession>A0ABT0MFU7</accession>
<dbReference type="InterPro" id="IPR036874">
    <property type="entry name" value="Carbonic_anhydrase_sf"/>
</dbReference>
<evidence type="ECO:0000256" key="1">
    <source>
        <dbReference type="ARBA" id="ARBA00001947"/>
    </source>
</evidence>
<dbReference type="Pfam" id="PF00484">
    <property type="entry name" value="Pro_CA"/>
    <property type="match status" value="1"/>
</dbReference>
<keyword evidence="9" id="KW-1185">Reference proteome</keyword>
<gene>
    <name evidence="8" type="primary">can</name>
    <name evidence="8" type="ORF">M2650_03655</name>
</gene>
<comment type="similarity">
    <text evidence="2">Belongs to the beta-class carbonic anhydrase family.</text>
</comment>
<keyword evidence="6" id="KW-0456">Lyase</keyword>
<dbReference type="SUPFAM" id="SSF53056">
    <property type="entry name" value="beta-carbonic anhydrase, cab"/>
    <property type="match status" value="1"/>
</dbReference>